<dbReference type="InterPro" id="IPR050679">
    <property type="entry name" value="Bact_HTH_transcr_reg"/>
</dbReference>
<dbReference type="PANTHER" id="PTHR44846">
    <property type="entry name" value="MANNOSYL-D-GLYCERATE TRANSPORT/METABOLISM SYSTEM REPRESSOR MNGR-RELATED"/>
    <property type="match status" value="1"/>
</dbReference>
<dbReference type="InterPro" id="IPR036390">
    <property type="entry name" value="WH_DNA-bd_sf"/>
</dbReference>
<evidence type="ECO:0000256" key="3">
    <source>
        <dbReference type="ARBA" id="ARBA00023163"/>
    </source>
</evidence>
<evidence type="ECO:0000256" key="1">
    <source>
        <dbReference type="ARBA" id="ARBA00023015"/>
    </source>
</evidence>
<dbReference type="SMART" id="SM00345">
    <property type="entry name" value="HTH_GNTR"/>
    <property type="match status" value="1"/>
</dbReference>
<dbReference type="InterPro" id="IPR000524">
    <property type="entry name" value="Tscrpt_reg_HTH_GntR"/>
</dbReference>
<dbReference type="EMBL" id="BMVP01000004">
    <property type="protein sequence ID" value="GHB57396.1"/>
    <property type="molecule type" value="Genomic_DNA"/>
</dbReference>
<keyword evidence="1" id="KW-0805">Transcription regulation</keyword>
<dbReference type="InterPro" id="IPR036388">
    <property type="entry name" value="WH-like_DNA-bd_sf"/>
</dbReference>
<dbReference type="Gene3D" id="1.10.10.10">
    <property type="entry name" value="Winged helix-like DNA-binding domain superfamily/Winged helix DNA-binding domain"/>
    <property type="match status" value="1"/>
</dbReference>
<organism evidence="6 7">
    <name type="scientific">Streptomyces cirratus</name>
    <dbReference type="NCBI Taxonomy" id="68187"/>
    <lineage>
        <taxon>Bacteria</taxon>
        <taxon>Bacillati</taxon>
        <taxon>Actinomycetota</taxon>
        <taxon>Actinomycetes</taxon>
        <taxon>Kitasatosporales</taxon>
        <taxon>Streptomycetaceae</taxon>
        <taxon>Streptomyces</taxon>
    </lineage>
</organism>
<protein>
    <recommendedName>
        <fullName evidence="5">HTH gntR-type domain-containing protein</fullName>
    </recommendedName>
</protein>
<dbReference type="Proteomes" id="UP000642673">
    <property type="component" value="Unassembled WGS sequence"/>
</dbReference>
<dbReference type="CDD" id="cd07377">
    <property type="entry name" value="WHTH_GntR"/>
    <property type="match status" value="1"/>
</dbReference>
<gene>
    <name evidence="6" type="ORF">GCM10010347_29430</name>
</gene>
<dbReference type="RefSeq" id="WP_268250185.1">
    <property type="nucleotide sequence ID" value="NZ_BMVP01000004.1"/>
</dbReference>
<evidence type="ECO:0000313" key="7">
    <source>
        <dbReference type="Proteomes" id="UP000642673"/>
    </source>
</evidence>
<evidence type="ECO:0000256" key="4">
    <source>
        <dbReference type="SAM" id="MobiDB-lite"/>
    </source>
</evidence>
<dbReference type="PANTHER" id="PTHR44846:SF17">
    <property type="entry name" value="GNTR-FAMILY TRANSCRIPTIONAL REGULATOR"/>
    <property type="match status" value="1"/>
</dbReference>
<evidence type="ECO:0000259" key="5">
    <source>
        <dbReference type="PROSITE" id="PS50949"/>
    </source>
</evidence>
<feature type="domain" description="HTH gntR-type" evidence="5">
    <location>
        <begin position="7"/>
        <end position="74"/>
    </location>
</feature>
<keyword evidence="7" id="KW-1185">Reference proteome</keyword>
<proteinExistence type="predicted"/>
<name>A0ABQ3ESE3_9ACTN</name>
<feature type="region of interest" description="Disordered" evidence="4">
    <location>
        <begin position="64"/>
        <end position="120"/>
    </location>
</feature>
<evidence type="ECO:0000313" key="6">
    <source>
        <dbReference type="EMBL" id="GHB57396.1"/>
    </source>
</evidence>
<reference evidence="7" key="1">
    <citation type="journal article" date="2019" name="Int. J. Syst. Evol. Microbiol.">
        <title>The Global Catalogue of Microorganisms (GCM) 10K type strain sequencing project: providing services to taxonomists for standard genome sequencing and annotation.</title>
        <authorList>
            <consortium name="The Broad Institute Genomics Platform"/>
            <consortium name="The Broad Institute Genome Sequencing Center for Infectious Disease"/>
            <person name="Wu L."/>
            <person name="Ma J."/>
        </authorList>
    </citation>
    <scope>NUCLEOTIDE SEQUENCE [LARGE SCALE GENOMIC DNA]</scope>
    <source>
        <strain evidence="7">JCM 4738</strain>
    </source>
</reference>
<sequence length="277" mass="29536">MPGPAAMPKYQRIAAALRQELARGAHGPGGKLPSERSLAARYGVNRQTVRAALQQLREDGLVVTGRRGTRPAPAATDPASRIPAPAATDPASRIPAPAATGPAPQAPAPADAHPGPQAPAPAAAVTLGRLTLVTVSPSFAALLGMRGGERTLVHHHRELGPAGETRRQAVTYLCPRVVERTPELADLRERVAVRDLDLAPLERWLERAATQGRTVETLTMTRTTHPPVAMAPACGLTVRRALHDASGRLLAFTDLAFPAWDRLTFHRDRTADAFRVM</sequence>
<dbReference type="PROSITE" id="PS50949">
    <property type="entry name" value="HTH_GNTR"/>
    <property type="match status" value="1"/>
</dbReference>
<keyword evidence="3" id="KW-0804">Transcription</keyword>
<accession>A0ABQ3ESE3</accession>
<feature type="compositionally biased region" description="Low complexity" evidence="4">
    <location>
        <begin position="95"/>
        <end position="120"/>
    </location>
</feature>
<dbReference type="SUPFAM" id="SSF46785">
    <property type="entry name" value="Winged helix' DNA-binding domain"/>
    <property type="match status" value="1"/>
</dbReference>
<dbReference type="PRINTS" id="PR00035">
    <property type="entry name" value="HTHGNTR"/>
</dbReference>
<evidence type="ECO:0000256" key="2">
    <source>
        <dbReference type="ARBA" id="ARBA00023125"/>
    </source>
</evidence>
<comment type="caution">
    <text evidence="6">The sequence shown here is derived from an EMBL/GenBank/DDBJ whole genome shotgun (WGS) entry which is preliminary data.</text>
</comment>
<keyword evidence="2" id="KW-0238">DNA-binding</keyword>
<dbReference type="Pfam" id="PF00392">
    <property type="entry name" value="GntR"/>
    <property type="match status" value="1"/>
</dbReference>